<keyword evidence="2" id="KW-1185">Reference proteome</keyword>
<dbReference type="InterPro" id="IPR016181">
    <property type="entry name" value="Acyl_CoA_acyltransferase"/>
</dbReference>
<evidence type="ECO:0008006" key="3">
    <source>
        <dbReference type="Google" id="ProtNLM"/>
    </source>
</evidence>
<dbReference type="Gene3D" id="3.40.630.30">
    <property type="match status" value="1"/>
</dbReference>
<accession>A0ABD1EKQ3</accession>
<dbReference type="Proteomes" id="UP001566132">
    <property type="component" value="Unassembled WGS sequence"/>
</dbReference>
<protein>
    <recommendedName>
        <fullName evidence="3">N-acetyltransferase domain-containing protein</fullName>
    </recommendedName>
</protein>
<proteinExistence type="predicted"/>
<dbReference type="CDD" id="cd04301">
    <property type="entry name" value="NAT_SF"/>
    <property type="match status" value="1"/>
</dbReference>
<name>A0ABD1EKQ3_HYPHA</name>
<dbReference type="AlphaFoldDB" id="A0ABD1EKQ3"/>
<comment type="caution">
    <text evidence="1">The sequence shown here is derived from an EMBL/GenBank/DDBJ whole genome shotgun (WGS) entry which is preliminary data.</text>
</comment>
<gene>
    <name evidence="1" type="ORF">ABEB36_008100</name>
</gene>
<reference evidence="1 2" key="1">
    <citation type="submission" date="2024-05" db="EMBL/GenBank/DDBJ databases">
        <title>Genetic variation in Jamaican populations of the coffee berry borer (Hypothenemus hampei).</title>
        <authorList>
            <person name="Errbii M."/>
            <person name="Myrie A."/>
        </authorList>
    </citation>
    <scope>NUCLEOTIDE SEQUENCE [LARGE SCALE GENOMIC DNA]</scope>
    <source>
        <strain evidence="1">JA-Hopewell-2020-01-JO</strain>
        <tissue evidence="1">Whole body</tissue>
    </source>
</reference>
<organism evidence="1 2">
    <name type="scientific">Hypothenemus hampei</name>
    <name type="common">Coffee berry borer</name>
    <dbReference type="NCBI Taxonomy" id="57062"/>
    <lineage>
        <taxon>Eukaryota</taxon>
        <taxon>Metazoa</taxon>
        <taxon>Ecdysozoa</taxon>
        <taxon>Arthropoda</taxon>
        <taxon>Hexapoda</taxon>
        <taxon>Insecta</taxon>
        <taxon>Pterygota</taxon>
        <taxon>Neoptera</taxon>
        <taxon>Endopterygota</taxon>
        <taxon>Coleoptera</taxon>
        <taxon>Polyphaga</taxon>
        <taxon>Cucujiformia</taxon>
        <taxon>Curculionidae</taxon>
        <taxon>Scolytinae</taxon>
        <taxon>Hypothenemus</taxon>
    </lineage>
</organism>
<sequence>MPETTVWATNEDGSIEYVQITKNLLQEALDVMHRSFYINENVCTALGLPEHPESFPDMDHLVRLVAKDGISIAAIHKETGKIAGVSFNNLQTFSLSVDYKKCIKACTSPITRNIIQWMSDVDDSINIFEHTKTDTGIEIMFVGILPEFRKRGIAKKLFEVSISLAKKMNEGIDVRIPIDEDKLEIVRPPEIVSAVCTTFVTQKIAKSFQFETAKVLDYEQFVFDGIPLSEKISKTTKNLTYEYYRL</sequence>
<dbReference type="EMBL" id="JBDJPC010000006">
    <property type="protein sequence ID" value="KAL1497081.1"/>
    <property type="molecule type" value="Genomic_DNA"/>
</dbReference>
<dbReference type="PANTHER" id="PTHR20905:SF28">
    <property type="entry name" value="GH28833P-RELATED"/>
    <property type="match status" value="1"/>
</dbReference>
<dbReference type="SUPFAM" id="SSF55729">
    <property type="entry name" value="Acyl-CoA N-acyltransferases (Nat)"/>
    <property type="match status" value="1"/>
</dbReference>
<evidence type="ECO:0000313" key="1">
    <source>
        <dbReference type="EMBL" id="KAL1497081.1"/>
    </source>
</evidence>
<dbReference type="PANTHER" id="PTHR20905">
    <property type="entry name" value="N-ACETYLTRANSFERASE-RELATED"/>
    <property type="match status" value="1"/>
</dbReference>
<evidence type="ECO:0000313" key="2">
    <source>
        <dbReference type="Proteomes" id="UP001566132"/>
    </source>
</evidence>